<dbReference type="Proteomes" id="UP000676336">
    <property type="component" value="Unassembled WGS sequence"/>
</dbReference>
<dbReference type="Proteomes" id="UP000681967">
    <property type="component" value="Unassembled WGS sequence"/>
</dbReference>
<evidence type="ECO:0000313" key="2">
    <source>
        <dbReference type="EMBL" id="CAF4589214.1"/>
    </source>
</evidence>
<accession>A0A8S3BJ62</accession>
<dbReference type="AlphaFoldDB" id="A0A8S3BJ62"/>
<dbReference type="EMBL" id="CAJOBJ010194022">
    <property type="protein sequence ID" value="CAF4963202.1"/>
    <property type="molecule type" value="Genomic_DNA"/>
</dbReference>
<evidence type="ECO:0000313" key="4">
    <source>
        <dbReference type="EMBL" id="CAF4963202.1"/>
    </source>
</evidence>
<gene>
    <name evidence="3" type="ORF">BYL167_LOCUS48468</name>
    <name evidence="4" type="ORF">GIL414_LOCUS54980</name>
    <name evidence="2" type="ORF">SMN809_LOCUS38613</name>
</gene>
<evidence type="ECO:0000256" key="1">
    <source>
        <dbReference type="SAM" id="MobiDB-lite"/>
    </source>
</evidence>
<reference evidence="3" key="1">
    <citation type="submission" date="2021-02" db="EMBL/GenBank/DDBJ databases">
        <authorList>
            <person name="Nowell W R."/>
        </authorList>
    </citation>
    <scope>NUCLEOTIDE SEQUENCE</scope>
</reference>
<feature type="compositionally biased region" description="Polar residues" evidence="1">
    <location>
        <begin position="1"/>
        <end position="10"/>
    </location>
</feature>
<comment type="caution">
    <text evidence="3">The sequence shown here is derived from an EMBL/GenBank/DDBJ whole genome shotgun (WGS) entry which is preliminary data.</text>
</comment>
<feature type="compositionally biased region" description="Basic and acidic residues" evidence="1">
    <location>
        <begin position="11"/>
        <end position="46"/>
    </location>
</feature>
<sequence>RSAQDLQSAKSKIENLERDVERNENDRRRLDRDLQKRHQDIMETQRVHGQLKHNLDQHR</sequence>
<protein>
    <submittedName>
        <fullName evidence="3">Uncharacterized protein</fullName>
    </submittedName>
</protein>
<name>A0A8S3BJ62_9BILA</name>
<feature type="region of interest" description="Disordered" evidence="1">
    <location>
        <begin position="1"/>
        <end position="59"/>
    </location>
</feature>
<feature type="non-terminal residue" evidence="3">
    <location>
        <position position="59"/>
    </location>
</feature>
<dbReference type="Proteomes" id="UP000681720">
    <property type="component" value="Unassembled WGS sequence"/>
</dbReference>
<feature type="non-terminal residue" evidence="3">
    <location>
        <position position="1"/>
    </location>
</feature>
<evidence type="ECO:0000313" key="5">
    <source>
        <dbReference type="Proteomes" id="UP000681967"/>
    </source>
</evidence>
<dbReference type="EMBL" id="CAJOBI010101332">
    <property type="protein sequence ID" value="CAF4589214.1"/>
    <property type="molecule type" value="Genomic_DNA"/>
</dbReference>
<dbReference type="EMBL" id="CAJOBH010141702">
    <property type="protein sequence ID" value="CAF4808624.1"/>
    <property type="molecule type" value="Genomic_DNA"/>
</dbReference>
<organism evidence="3 5">
    <name type="scientific">Rotaria magnacalcarata</name>
    <dbReference type="NCBI Taxonomy" id="392030"/>
    <lineage>
        <taxon>Eukaryota</taxon>
        <taxon>Metazoa</taxon>
        <taxon>Spiralia</taxon>
        <taxon>Gnathifera</taxon>
        <taxon>Rotifera</taxon>
        <taxon>Eurotatoria</taxon>
        <taxon>Bdelloidea</taxon>
        <taxon>Philodinida</taxon>
        <taxon>Philodinidae</taxon>
        <taxon>Rotaria</taxon>
    </lineage>
</organism>
<proteinExistence type="predicted"/>
<evidence type="ECO:0000313" key="3">
    <source>
        <dbReference type="EMBL" id="CAF4808624.1"/>
    </source>
</evidence>